<name>A0A0D3ELG2_9ORYZ</name>
<dbReference type="SUPFAM" id="SSF101148">
    <property type="entry name" value="Plant invertase/pectin methylesterase inhibitor"/>
    <property type="match status" value="1"/>
</dbReference>
<protein>
    <submittedName>
        <fullName evidence="3">Uncharacterized protein</fullName>
    </submittedName>
</protein>
<evidence type="ECO:0000313" key="3">
    <source>
        <dbReference type="EnsemblPlants" id="OBART01G08420.1"/>
    </source>
</evidence>
<keyword evidence="2" id="KW-1133">Transmembrane helix</keyword>
<dbReference type="InterPro" id="IPR035513">
    <property type="entry name" value="Invertase/methylesterase_inhib"/>
</dbReference>
<dbReference type="PaxDb" id="65489-OBART01G08420.1"/>
<keyword evidence="2" id="KW-0812">Transmembrane</keyword>
<proteinExistence type="predicted"/>
<sequence>MAFNTTADIIRSLIYPRLPACLVHRARLIGREWNQAYLDGVGVGGSLCAAQPANGGTLSIDFLVHNDELQAQASDGLNNQRSLPRMDERFHGRDPSLRLNCFLTYLVGVSVLVAIAVLGRSRMTLYPELCVSTLMGLAPATHRRVVDALYKATALGGAAALLAGARSGAAYGDCVEMLDAAAELLARSLFSSLYSSCCLTSSHQVDKDSLEAARGRRSVVGRTAVLGLGGGARVRWPAAVLGAVAAHALGGGVVAPGGGVLLALGIALGESETETDRSIQRRGSLRSDSGPRGKTVHNS</sequence>
<evidence type="ECO:0000256" key="1">
    <source>
        <dbReference type="SAM" id="MobiDB-lite"/>
    </source>
</evidence>
<feature type="transmembrane region" description="Helical" evidence="2">
    <location>
        <begin position="99"/>
        <end position="119"/>
    </location>
</feature>
<dbReference type="Gramene" id="OBART01G08420.1">
    <property type="protein sequence ID" value="OBART01G08420.1"/>
    <property type="gene ID" value="OBART01G08420"/>
</dbReference>
<organism evidence="3">
    <name type="scientific">Oryza barthii</name>
    <dbReference type="NCBI Taxonomy" id="65489"/>
    <lineage>
        <taxon>Eukaryota</taxon>
        <taxon>Viridiplantae</taxon>
        <taxon>Streptophyta</taxon>
        <taxon>Embryophyta</taxon>
        <taxon>Tracheophyta</taxon>
        <taxon>Spermatophyta</taxon>
        <taxon>Magnoliopsida</taxon>
        <taxon>Liliopsida</taxon>
        <taxon>Poales</taxon>
        <taxon>Poaceae</taxon>
        <taxon>BOP clade</taxon>
        <taxon>Oryzoideae</taxon>
        <taxon>Oryzeae</taxon>
        <taxon>Oryzinae</taxon>
        <taxon>Oryza</taxon>
    </lineage>
</organism>
<dbReference type="AlphaFoldDB" id="A0A0D3ELG2"/>
<dbReference type="Proteomes" id="UP000026960">
    <property type="component" value="Chromosome 1"/>
</dbReference>
<evidence type="ECO:0000313" key="4">
    <source>
        <dbReference type="Proteomes" id="UP000026960"/>
    </source>
</evidence>
<reference evidence="3" key="1">
    <citation type="journal article" date="2009" name="Rice">
        <title>De Novo Next Generation Sequencing of Plant Genomes.</title>
        <authorList>
            <person name="Rounsley S."/>
            <person name="Marri P.R."/>
            <person name="Yu Y."/>
            <person name="He R."/>
            <person name="Sisneros N."/>
            <person name="Goicoechea J.L."/>
            <person name="Lee S.J."/>
            <person name="Angelova A."/>
            <person name="Kudrna D."/>
            <person name="Luo M."/>
            <person name="Affourtit J."/>
            <person name="Desany B."/>
            <person name="Knight J."/>
            <person name="Niazi F."/>
            <person name="Egholm M."/>
            <person name="Wing R.A."/>
        </authorList>
    </citation>
    <scope>NUCLEOTIDE SEQUENCE [LARGE SCALE GENOMIC DNA]</scope>
    <source>
        <strain evidence="3">cv. IRGC 105608</strain>
    </source>
</reference>
<accession>A0A0D3ELG2</accession>
<feature type="region of interest" description="Disordered" evidence="1">
    <location>
        <begin position="275"/>
        <end position="299"/>
    </location>
</feature>
<dbReference type="HOGENOM" id="CLU_931809_0_0_1"/>
<dbReference type="EnsemblPlants" id="OBART01G08420.1">
    <property type="protein sequence ID" value="OBART01G08420.1"/>
    <property type="gene ID" value="OBART01G08420"/>
</dbReference>
<keyword evidence="4" id="KW-1185">Reference proteome</keyword>
<keyword evidence="2" id="KW-0472">Membrane</keyword>
<evidence type="ECO:0000256" key="2">
    <source>
        <dbReference type="SAM" id="Phobius"/>
    </source>
</evidence>
<reference evidence="3" key="2">
    <citation type="submission" date="2015-03" db="UniProtKB">
        <authorList>
            <consortium name="EnsemblPlants"/>
        </authorList>
    </citation>
    <scope>IDENTIFICATION</scope>
</reference>